<dbReference type="RefSeq" id="WP_386705907.1">
    <property type="nucleotide sequence ID" value="NZ_JBHRYF010000001.1"/>
</dbReference>
<keyword evidence="6" id="KW-0812">Transmembrane</keyword>
<comment type="caution">
    <text evidence="13">The sequence shown here is derived from an EMBL/GenBank/DDBJ whole genome shotgun (WGS) entry which is preliminary data.</text>
</comment>
<sequence length="179" mass="19309">MNRKDAGFSLAELAVTLSVLALILAIALPAFGAMLQGARASSTYHLLMTSLAAARLRAIKDNAPVTVCPSTDGHTCRGDEIWNDGWILYLDPDREDQPSSAEAVIQRFDGVDNGLQLRSTTGRTRVRFQPTGWSFGHNLSIRLCRGDDFLGSVIVNNAGRPRTERPNGSAPCPFDVAAP</sequence>
<dbReference type="NCBIfam" id="TIGR02532">
    <property type="entry name" value="IV_pilin_GFxxxE"/>
    <property type="match status" value="1"/>
</dbReference>
<organism evidence="13 14">
    <name type="scientific">Luteimonas notoginsengisoli</name>
    <dbReference type="NCBI Taxonomy" id="1578200"/>
    <lineage>
        <taxon>Bacteria</taxon>
        <taxon>Pseudomonadati</taxon>
        <taxon>Pseudomonadota</taxon>
        <taxon>Gammaproteobacteria</taxon>
        <taxon>Lysobacterales</taxon>
        <taxon>Lysobacteraceae</taxon>
        <taxon>Luteimonas</taxon>
    </lineage>
</organism>
<keyword evidence="8" id="KW-0472">Membrane</keyword>
<dbReference type="Pfam" id="PF12019">
    <property type="entry name" value="GspH"/>
    <property type="match status" value="1"/>
</dbReference>
<feature type="domain" description="General secretion pathway GspH" evidence="12">
    <location>
        <begin position="47"/>
        <end position="159"/>
    </location>
</feature>
<dbReference type="InterPro" id="IPR022346">
    <property type="entry name" value="T2SS_GspH"/>
</dbReference>
<evidence type="ECO:0000256" key="7">
    <source>
        <dbReference type="ARBA" id="ARBA00022989"/>
    </source>
</evidence>
<evidence type="ECO:0000256" key="8">
    <source>
        <dbReference type="ARBA" id="ARBA00023136"/>
    </source>
</evidence>
<evidence type="ECO:0000256" key="3">
    <source>
        <dbReference type="ARBA" id="ARBA00022475"/>
    </source>
</evidence>
<comment type="subcellular location">
    <subcellularLocation>
        <location evidence="1">Cell inner membrane</location>
        <topology evidence="1">Single-pass membrane protein</topology>
    </subcellularLocation>
</comment>
<evidence type="ECO:0000256" key="11">
    <source>
        <dbReference type="SAM" id="MobiDB-lite"/>
    </source>
</evidence>
<proteinExistence type="inferred from homology"/>
<evidence type="ECO:0000256" key="5">
    <source>
        <dbReference type="ARBA" id="ARBA00022519"/>
    </source>
</evidence>
<dbReference type="Gene3D" id="3.55.40.10">
    <property type="entry name" value="minor pseudopilin epsh domain"/>
    <property type="match status" value="1"/>
</dbReference>
<evidence type="ECO:0000256" key="10">
    <source>
        <dbReference type="ARBA" id="ARBA00030775"/>
    </source>
</evidence>
<keyword evidence="3" id="KW-1003">Cell membrane</keyword>
<keyword evidence="4" id="KW-0488">Methylation</keyword>
<evidence type="ECO:0000256" key="1">
    <source>
        <dbReference type="ARBA" id="ARBA00004377"/>
    </source>
</evidence>
<dbReference type="Proteomes" id="UP001595724">
    <property type="component" value="Unassembled WGS sequence"/>
</dbReference>
<name>A0ABV7UQQ6_9GAMM</name>
<evidence type="ECO:0000256" key="6">
    <source>
        <dbReference type="ARBA" id="ARBA00022692"/>
    </source>
</evidence>
<protein>
    <recommendedName>
        <fullName evidence="2">Type II secretion system protein H</fullName>
    </recommendedName>
    <alternativeName>
        <fullName evidence="10">General secretion pathway protein H</fullName>
    </alternativeName>
</protein>
<evidence type="ECO:0000256" key="4">
    <source>
        <dbReference type="ARBA" id="ARBA00022481"/>
    </source>
</evidence>
<accession>A0ABV7UQQ6</accession>
<keyword evidence="14" id="KW-1185">Reference proteome</keyword>
<evidence type="ECO:0000256" key="2">
    <source>
        <dbReference type="ARBA" id="ARBA00021549"/>
    </source>
</evidence>
<feature type="region of interest" description="Disordered" evidence="11">
    <location>
        <begin position="158"/>
        <end position="179"/>
    </location>
</feature>
<evidence type="ECO:0000313" key="13">
    <source>
        <dbReference type="EMBL" id="MFC3658975.1"/>
    </source>
</evidence>
<keyword evidence="7" id="KW-1133">Transmembrane helix</keyword>
<evidence type="ECO:0000313" key="14">
    <source>
        <dbReference type="Proteomes" id="UP001595724"/>
    </source>
</evidence>
<dbReference type="Pfam" id="PF07963">
    <property type="entry name" value="N_methyl"/>
    <property type="match status" value="1"/>
</dbReference>
<dbReference type="SUPFAM" id="SSF54523">
    <property type="entry name" value="Pili subunits"/>
    <property type="match status" value="1"/>
</dbReference>
<evidence type="ECO:0000259" key="12">
    <source>
        <dbReference type="Pfam" id="PF12019"/>
    </source>
</evidence>
<dbReference type="InterPro" id="IPR012902">
    <property type="entry name" value="N_methyl_site"/>
</dbReference>
<dbReference type="EMBL" id="JBHRYF010000001">
    <property type="protein sequence ID" value="MFC3658975.1"/>
    <property type="molecule type" value="Genomic_DNA"/>
</dbReference>
<dbReference type="InterPro" id="IPR045584">
    <property type="entry name" value="Pilin-like"/>
</dbReference>
<keyword evidence="5" id="KW-0997">Cell inner membrane</keyword>
<reference evidence="14" key="1">
    <citation type="journal article" date="2019" name="Int. J. Syst. Evol. Microbiol.">
        <title>The Global Catalogue of Microorganisms (GCM) 10K type strain sequencing project: providing services to taxonomists for standard genome sequencing and annotation.</title>
        <authorList>
            <consortium name="The Broad Institute Genomics Platform"/>
            <consortium name="The Broad Institute Genome Sequencing Center for Infectious Disease"/>
            <person name="Wu L."/>
            <person name="Ma J."/>
        </authorList>
    </citation>
    <scope>NUCLEOTIDE SEQUENCE [LARGE SCALE GENOMIC DNA]</scope>
    <source>
        <strain evidence="14">KCTC 42211</strain>
    </source>
</reference>
<evidence type="ECO:0000256" key="9">
    <source>
        <dbReference type="ARBA" id="ARBA00025772"/>
    </source>
</evidence>
<comment type="similarity">
    <text evidence="9">Belongs to the GSP H family.</text>
</comment>
<gene>
    <name evidence="13" type="ORF">ACFOM9_02635</name>
</gene>